<evidence type="ECO:0000313" key="2">
    <source>
        <dbReference type="Proteomes" id="UP000239907"/>
    </source>
</evidence>
<keyword evidence="2" id="KW-1185">Reference proteome</keyword>
<reference evidence="1 2" key="1">
    <citation type="submission" date="2016-12" db="EMBL/GenBank/DDBJ databases">
        <title>Study of bacterial adaptation to deep sea.</title>
        <authorList>
            <person name="Song J."/>
            <person name="Yoshizawa S."/>
            <person name="Kogure K."/>
        </authorList>
    </citation>
    <scope>NUCLEOTIDE SEQUENCE [LARGE SCALE GENOMIC DNA]</scope>
    <source>
        <strain evidence="1 2">SAORIC-165</strain>
    </source>
</reference>
<proteinExistence type="predicted"/>
<comment type="caution">
    <text evidence="1">The sequence shown here is derived from an EMBL/GenBank/DDBJ whole genome shotgun (WGS) entry which is preliminary data.</text>
</comment>
<sequence length="263" mass="28969">MANTLIAQEASVPPINKDLFPPKVSIIALGPKPMRRYKMPNKQNDFHSGSRVASLGGQAILLEAPKYSTPPAQLFCKQDGKTKWARFDIGFNNQGALRNVPPLKTLRFFASIPIDKSTKSALKLPPLELNTNTLFFLTPTGGQRSLWEKNPKLTTVPLTWSSKGDTRMLLINTSQQVVNIHISNGKKLSLKSGSQTRIDLKGLAQRNKITLIAKGVNDSKIALQESIKTLPRITKVYAFYNAAPKTNGGRTLGTFRAVYEAPN</sequence>
<protein>
    <submittedName>
        <fullName evidence="1">Uncharacterized protein</fullName>
    </submittedName>
</protein>
<dbReference type="Proteomes" id="UP000239907">
    <property type="component" value="Unassembled WGS sequence"/>
</dbReference>
<dbReference type="EMBL" id="MQWA01000001">
    <property type="protein sequence ID" value="PQJ29247.1"/>
    <property type="molecule type" value="Genomic_DNA"/>
</dbReference>
<dbReference type="AlphaFoldDB" id="A0A2S7U412"/>
<gene>
    <name evidence="1" type="ORF">BSZ32_12595</name>
</gene>
<evidence type="ECO:0000313" key="1">
    <source>
        <dbReference type="EMBL" id="PQJ29247.1"/>
    </source>
</evidence>
<name>A0A2S7U412_9BACT</name>
<organism evidence="1 2">
    <name type="scientific">Rubritalea profundi</name>
    <dbReference type="NCBI Taxonomy" id="1658618"/>
    <lineage>
        <taxon>Bacteria</taxon>
        <taxon>Pseudomonadati</taxon>
        <taxon>Verrucomicrobiota</taxon>
        <taxon>Verrucomicrobiia</taxon>
        <taxon>Verrucomicrobiales</taxon>
        <taxon>Rubritaleaceae</taxon>
        <taxon>Rubritalea</taxon>
    </lineage>
</organism>
<accession>A0A2S7U412</accession>